<name>A0A549T2S5_9HYPH</name>
<accession>A0A549T2S5</accession>
<comment type="caution">
    <text evidence="2">The sequence shown here is derived from an EMBL/GenBank/DDBJ whole genome shotgun (WGS) entry which is preliminary data.</text>
</comment>
<dbReference type="SUPFAM" id="SSF50341">
    <property type="entry name" value="CheW-like"/>
    <property type="match status" value="1"/>
</dbReference>
<evidence type="ECO:0000313" key="2">
    <source>
        <dbReference type="EMBL" id="TRL36169.1"/>
    </source>
</evidence>
<protein>
    <submittedName>
        <fullName evidence="2">Purine-binding chemotaxis protein CheW</fullName>
    </submittedName>
</protein>
<dbReference type="EMBL" id="VJMG01000057">
    <property type="protein sequence ID" value="TRL36169.1"/>
    <property type="molecule type" value="Genomic_DNA"/>
</dbReference>
<feature type="domain" description="CheW-like" evidence="1">
    <location>
        <begin position="6"/>
        <end position="146"/>
    </location>
</feature>
<dbReference type="AlphaFoldDB" id="A0A549T2S5"/>
<evidence type="ECO:0000313" key="3">
    <source>
        <dbReference type="Proteomes" id="UP000316801"/>
    </source>
</evidence>
<sequence length="150" mass="16400">MRSSSVLEIIAFRLGGRDFCIRTTSVREIRGWAPSMPVPNAPYYMLGVMNLRGTVIPTIDLAMRLGMAPAERSDRSAIIVVEAGEMVLGLLVDHVTDMLSIPEDEVQPAPAVFSSFDSRYCDGIIIHASGMICFVNVQRLFEGDVIPQAA</sequence>
<proteinExistence type="predicted"/>
<dbReference type="Gene3D" id="2.30.30.40">
    <property type="entry name" value="SH3 Domains"/>
    <property type="match status" value="1"/>
</dbReference>
<dbReference type="InterPro" id="IPR036061">
    <property type="entry name" value="CheW-like_dom_sf"/>
</dbReference>
<dbReference type="CDD" id="cd00732">
    <property type="entry name" value="CheW"/>
    <property type="match status" value="1"/>
</dbReference>
<reference evidence="2 3" key="1">
    <citation type="submission" date="2019-07" db="EMBL/GenBank/DDBJ databases">
        <title>Ln-dependent methylotrophs.</title>
        <authorList>
            <person name="Tani A."/>
        </authorList>
    </citation>
    <scope>NUCLEOTIDE SEQUENCE [LARGE SCALE GENOMIC DNA]</scope>
    <source>
        <strain evidence="2 3">SM12</strain>
    </source>
</reference>
<dbReference type="InterPro" id="IPR039315">
    <property type="entry name" value="CheW"/>
</dbReference>
<gene>
    <name evidence="2" type="ORF">FNA46_18590</name>
</gene>
<dbReference type="PANTHER" id="PTHR22617">
    <property type="entry name" value="CHEMOTAXIS SENSOR HISTIDINE KINASE-RELATED"/>
    <property type="match status" value="1"/>
</dbReference>
<keyword evidence="3" id="KW-1185">Reference proteome</keyword>
<dbReference type="Gene3D" id="2.40.50.180">
    <property type="entry name" value="CheA-289, Domain 4"/>
    <property type="match status" value="1"/>
</dbReference>
<dbReference type="GO" id="GO:0005829">
    <property type="term" value="C:cytosol"/>
    <property type="evidence" value="ECO:0007669"/>
    <property type="project" value="TreeGrafter"/>
</dbReference>
<dbReference type="Proteomes" id="UP000316801">
    <property type="component" value="Unassembled WGS sequence"/>
</dbReference>
<dbReference type="PANTHER" id="PTHR22617:SF23">
    <property type="entry name" value="CHEMOTAXIS PROTEIN CHEW"/>
    <property type="match status" value="1"/>
</dbReference>
<dbReference type="RefSeq" id="WP_143126709.1">
    <property type="nucleotide sequence ID" value="NZ_VJMG01000057.1"/>
</dbReference>
<dbReference type="GO" id="GO:0007165">
    <property type="term" value="P:signal transduction"/>
    <property type="evidence" value="ECO:0007669"/>
    <property type="project" value="InterPro"/>
</dbReference>
<dbReference type="SMART" id="SM00260">
    <property type="entry name" value="CheW"/>
    <property type="match status" value="1"/>
</dbReference>
<evidence type="ECO:0000259" key="1">
    <source>
        <dbReference type="PROSITE" id="PS50851"/>
    </source>
</evidence>
<organism evidence="2 3">
    <name type="scientific">Rhizobium straminoryzae</name>
    <dbReference type="NCBI Taxonomy" id="1387186"/>
    <lineage>
        <taxon>Bacteria</taxon>
        <taxon>Pseudomonadati</taxon>
        <taxon>Pseudomonadota</taxon>
        <taxon>Alphaproteobacteria</taxon>
        <taxon>Hyphomicrobiales</taxon>
        <taxon>Rhizobiaceae</taxon>
        <taxon>Rhizobium/Agrobacterium group</taxon>
        <taxon>Rhizobium</taxon>
    </lineage>
</organism>
<dbReference type="PROSITE" id="PS50851">
    <property type="entry name" value="CHEW"/>
    <property type="match status" value="1"/>
</dbReference>
<dbReference type="InterPro" id="IPR002545">
    <property type="entry name" value="CheW-lke_dom"/>
</dbReference>
<dbReference type="GO" id="GO:0006935">
    <property type="term" value="P:chemotaxis"/>
    <property type="evidence" value="ECO:0007669"/>
    <property type="project" value="InterPro"/>
</dbReference>
<dbReference type="Pfam" id="PF01584">
    <property type="entry name" value="CheW"/>
    <property type="match status" value="1"/>
</dbReference>